<dbReference type="GO" id="GO:0004888">
    <property type="term" value="F:transmembrane signaling receptor activity"/>
    <property type="evidence" value="ECO:0007669"/>
    <property type="project" value="InterPro"/>
</dbReference>
<dbReference type="InterPro" id="IPR004090">
    <property type="entry name" value="Chemotax_Me-accpt_rcpt"/>
</dbReference>
<accession>A0A518BTG0</accession>
<evidence type="ECO:0000313" key="8">
    <source>
        <dbReference type="EMBL" id="QDU70260.1"/>
    </source>
</evidence>
<dbReference type="InterPro" id="IPR004089">
    <property type="entry name" value="MCPsignal_dom"/>
</dbReference>
<dbReference type="CDD" id="cd11386">
    <property type="entry name" value="MCP_signal"/>
    <property type="match status" value="1"/>
</dbReference>
<dbReference type="CDD" id="cd06225">
    <property type="entry name" value="HAMP"/>
    <property type="match status" value="1"/>
</dbReference>
<feature type="domain" description="Methyl-accepting transducer" evidence="6">
    <location>
        <begin position="435"/>
        <end position="671"/>
    </location>
</feature>
<dbReference type="Gene3D" id="1.10.287.950">
    <property type="entry name" value="Methyl-accepting chemotaxis protein"/>
    <property type="match status" value="1"/>
</dbReference>
<comment type="subcellular location">
    <subcellularLocation>
        <location evidence="1">Membrane</location>
    </subcellularLocation>
</comment>
<dbReference type="SUPFAM" id="SSF103190">
    <property type="entry name" value="Sensory domain-like"/>
    <property type="match status" value="1"/>
</dbReference>
<evidence type="ECO:0000256" key="4">
    <source>
        <dbReference type="PROSITE-ProRule" id="PRU00284"/>
    </source>
</evidence>
<evidence type="ECO:0000256" key="5">
    <source>
        <dbReference type="SAM" id="Phobius"/>
    </source>
</evidence>
<evidence type="ECO:0000256" key="1">
    <source>
        <dbReference type="ARBA" id="ARBA00004370"/>
    </source>
</evidence>
<dbReference type="PRINTS" id="PR00260">
    <property type="entry name" value="CHEMTRNSDUCR"/>
</dbReference>
<dbReference type="OrthoDB" id="9772755at2"/>
<dbReference type="GO" id="GO:0007165">
    <property type="term" value="P:signal transduction"/>
    <property type="evidence" value="ECO:0007669"/>
    <property type="project" value="UniProtKB-KW"/>
</dbReference>
<gene>
    <name evidence="8" type="primary">pctB_1</name>
    <name evidence="8" type="ORF">Pan265_00830</name>
</gene>
<dbReference type="Proteomes" id="UP000320386">
    <property type="component" value="Chromosome"/>
</dbReference>
<reference evidence="8 9" key="1">
    <citation type="submission" date="2019-02" db="EMBL/GenBank/DDBJ databases">
        <title>Deep-cultivation of Planctomycetes and their phenomic and genomic characterization uncovers novel biology.</title>
        <authorList>
            <person name="Wiegand S."/>
            <person name="Jogler M."/>
            <person name="Boedeker C."/>
            <person name="Pinto D."/>
            <person name="Vollmers J."/>
            <person name="Rivas-Marin E."/>
            <person name="Kohn T."/>
            <person name="Peeters S.H."/>
            <person name="Heuer A."/>
            <person name="Rast P."/>
            <person name="Oberbeckmann S."/>
            <person name="Bunk B."/>
            <person name="Jeske O."/>
            <person name="Meyerdierks A."/>
            <person name="Storesund J.E."/>
            <person name="Kallscheuer N."/>
            <person name="Luecker S."/>
            <person name="Lage O.M."/>
            <person name="Pohl T."/>
            <person name="Merkel B.J."/>
            <person name="Hornburger P."/>
            <person name="Mueller R.-W."/>
            <person name="Bruemmer F."/>
            <person name="Labrenz M."/>
            <person name="Spormann A.M."/>
            <person name="Op den Camp H."/>
            <person name="Overmann J."/>
            <person name="Amann R."/>
            <person name="Jetten M.S.M."/>
            <person name="Mascher T."/>
            <person name="Medema M.H."/>
            <person name="Devos D.P."/>
            <person name="Kaster A.-K."/>
            <person name="Ovreas L."/>
            <person name="Rohde M."/>
            <person name="Galperin M.Y."/>
            <person name="Jogler C."/>
        </authorList>
    </citation>
    <scope>NUCLEOTIDE SEQUENCE [LARGE SCALE GENOMIC DNA]</scope>
    <source>
        <strain evidence="8 9">Pan265</strain>
    </source>
</reference>
<dbReference type="KEGG" id="mcad:Pan265_00830"/>
<dbReference type="PROSITE" id="PS50885">
    <property type="entry name" value="HAMP"/>
    <property type="match status" value="1"/>
</dbReference>
<keyword evidence="9" id="KW-1185">Reference proteome</keyword>
<proteinExistence type="inferred from homology"/>
<dbReference type="InterPro" id="IPR033462">
    <property type="entry name" value="Cache_3-Cache_2"/>
</dbReference>
<keyword evidence="2 4" id="KW-0807">Transducer</keyword>
<dbReference type="SUPFAM" id="SSF58104">
    <property type="entry name" value="Methyl-accepting chemotaxis protein (MCP) signaling domain"/>
    <property type="match status" value="1"/>
</dbReference>
<keyword evidence="5" id="KW-0812">Transmembrane</keyword>
<dbReference type="GO" id="GO:0016020">
    <property type="term" value="C:membrane"/>
    <property type="evidence" value="ECO:0007669"/>
    <property type="project" value="UniProtKB-SubCell"/>
</dbReference>
<keyword evidence="5" id="KW-1133">Transmembrane helix</keyword>
<keyword evidence="5" id="KW-0472">Membrane</keyword>
<evidence type="ECO:0000256" key="3">
    <source>
        <dbReference type="ARBA" id="ARBA00029447"/>
    </source>
</evidence>
<organism evidence="8 9">
    <name type="scientific">Mucisphaera calidilacus</name>
    <dbReference type="NCBI Taxonomy" id="2527982"/>
    <lineage>
        <taxon>Bacteria</taxon>
        <taxon>Pseudomonadati</taxon>
        <taxon>Planctomycetota</taxon>
        <taxon>Phycisphaerae</taxon>
        <taxon>Phycisphaerales</taxon>
        <taxon>Phycisphaeraceae</taxon>
        <taxon>Mucisphaera</taxon>
    </lineage>
</organism>
<dbReference type="SMART" id="SM00283">
    <property type="entry name" value="MA"/>
    <property type="match status" value="1"/>
</dbReference>
<dbReference type="SMART" id="SM00304">
    <property type="entry name" value="HAMP"/>
    <property type="match status" value="1"/>
</dbReference>
<protein>
    <submittedName>
        <fullName evidence="8">Methyl-accepting chemotaxis protein PctB</fullName>
    </submittedName>
</protein>
<dbReference type="AlphaFoldDB" id="A0A518BTG0"/>
<sequence>MRLAQRFGLLIGLATGFSVLSLVVFTGLLFYNLTGSITSAIEEDGQSSLTAVIETMGTVCSTQDELLRVKINNDLNVARDRMVSAGGASLSDQTETWDIVNQFTKAGSTVELPRLSVGDTWLGKISSLEASAPLVDEVKALVGGTCTVFQRVNEAGDMLRVATNVAKLDGTRAIGTYIPATNPDGKPNGVVATLLSGETFRGRAYVVNDWYLTAYEPIKDATGEVVGALYVGDKIESINSIRNAIASSVVGRTGESFVVLGDKFLIAPSWSSDGSDAASVLDDRGESRYQGLLETVRGEGGVQIAKVYDEQGSPRLVAAMHYEPWDWVIFCELPEQDIMGAVASVESAASGLAFWLPVIGVSVVVIAVLIGYLFAARFARPVQQVAATLAEIAEGEGDLTRRLPVVGGPEERALAGAFNNFASTVHDILVEVRGLSATVAGGTAEISSTSKQLVDDMTEQSRLIESTSAAVEELSQSADSVAERTEQAASLATEAGDVAHGSGETLGKTIRNLETIRDSVTAAADAVGLLGQRGAQIGEIIQVINDIADQTNLLALNAAIEAARAGEHGRGFAVVADEVRKLADRTTKATSQITESIEGMQSETDTSVEKINLGSEQANEGAREADQARGSLEKIVESASSVGTLVTDIAAAASEQSQASREISSSVETISRTSVQAREFSETVSNTSGHLAQNAETLSTLVARFKLDERKRSG</sequence>
<dbReference type="PANTHER" id="PTHR32089:SF112">
    <property type="entry name" value="LYSOZYME-LIKE PROTEIN-RELATED"/>
    <property type="match status" value="1"/>
</dbReference>
<name>A0A518BTG0_9BACT</name>
<evidence type="ECO:0000256" key="2">
    <source>
        <dbReference type="ARBA" id="ARBA00023224"/>
    </source>
</evidence>
<dbReference type="Pfam" id="PF00672">
    <property type="entry name" value="HAMP"/>
    <property type="match status" value="1"/>
</dbReference>
<dbReference type="PROSITE" id="PS50111">
    <property type="entry name" value="CHEMOTAXIS_TRANSDUC_2"/>
    <property type="match status" value="1"/>
</dbReference>
<dbReference type="PANTHER" id="PTHR32089">
    <property type="entry name" value="METHYL-ACCEPTING CHEMOTAXIS PROTEIN MCPB"/>
    <property type="match status" value="1"/>
</dbReference>
<dbReference type="Pfam" id="PF00015">
    <property type="entry name" value="MCPsignal"/>
    <property type="match status" value="1"/>
</dbReference>
<dbReference type="InterPro" id="IPR003660">
    <property type="entry name" value="HAMP_dom"/>
</dbReference>
<dbReference type="Pfam" id="PF17201">
    <property type="entry name" value="Cache_3-Cache_2"/>
    <property type="match status" value="1"/>
</dbReference>
<dbReference type="RefSeq" id="WP_145444298.1">
    <property type="nucleotide sequence ID" value="NZ_CP036280.1"/>
</dbReference>
<dbReference type="InterPro" id="IPR029151">
    <property type="entry name" value="Sensor-like_sf"/>
</dbReference>
<feature type="transmembrane region" description="Helical" evidence="5">
    <location>
        <begin position="352"/>
        <end position="375"/>
    </location>
</feature>
<comment type="similarity">
    <text evidence="3">Belongs to the methyl-accepting chemotaxis (MCP) protein family.</text>
</comment>
<evidence type="ECO:0000259" key="6">
    <source>
        <dbReference type="PROSITE" id="PS50111"/>
    </source>
</evidence>
<feature type="domain" description="HAMP" evidence="7">
    <location>
        <begin position="376"/>
        <end position="430"/>
    </location>
</feature>
<dbReference type="FunFam" id="1.10.287.950:FF:000001">
    <property type="entry name" value="Methyl-accepting chemotaxis sensory transducer"/>
    <property type="match status" value="1"/>
</dbReference>
<feature type="transmembrane region" description="Helical" evidence="5">
    <location>
        <begin position="7"/>
        <end position="31"/>
    </location>
</feature>
<dbReference type="EMBL" id="CP036280">
    <property type="protein sequence ID" value="QDU70260.1"/>
    <property type="molecule type" value="Genomic_DNA"/>
</dbReference>
<evidence type="ECO:0000313" key="9">
    <source>
        <dbReference type="Proteomes" id="UP000320386"/>
    </source>
</evidence>
<dbReference type="GO" id="GO:0006935">
    <property type="term" value="P:chemotaxis"/>
    <property type="evidence" value="ECO:0007669"/>
    <property type="project" value="InterPro"/>
</dbReference>
<evidence type="ECO:0000259" key="7">
    <source>
        <dbReference type="PROSITE" id="PS50885"/>
    </source>
</evidence>